<proteinExistence type="predicted"/>
<sequence>MGRRITESYASVLLLLLVGIACEPGANTECILAGHAQLGDFGLGSYGLRRLSGFYARNFAAHFPSTCYQSSYFSPFRMYFKSYAFDNIAKRTTFIFQLDVSTCPYSKGECCRLWLDHMVIRTNSSAKVLAVRLDGQKKDFDLGVQGLTIYRMAVEPTQLRSMQLEVDTPMDGYNYPSDLCPNSRFPGSCDVISYDESKTCCAERAALPYEMFFPNTLPPASNEPTSAGTRPPPSPSPPTPPPPSPPSPPRPIAPLLPSPESCDGFKQTGSDTAYLFQLVVRKIDFAYPDFDGPEDGDCSGMNLRDLGVAIYDNLLIKSVQFNGTLQDYWVEKQGVKPDAQWVYINTFRNLDDFQESNPIDFVITVRGKVDSLCPANEFLHSDNACEFTMHGKDGDQHCCPHGATKRGGPYDDCCVDDIEKAPYRVDYIKTVLTPNTTAYDFAIRVVNVTGTDFDLDEPAACDHMTLDYASIQIYKNVQVVQVMWEERIMSFNTTPATDYSNWLNINGINRFVTDFDPNMPTKFKVTVRGSVRELCPAGWIFDAGGATICEYALHGIQGNHTCCPHDITHPGDDTPDCGCRDDTAGTPYRLGYQLAGAGPNLTMFNFDMAKVDPAASVDADGAPDQQFGADVDCSGMGVKSITFAVHPDLQVKDVIFNGFNYTWQFEPYTDSAKWLKILDLDYRPSDFPDGKPVPL</sequence>
<evidence type="ECO:0000256" key="2">
    <source>
        <dbReference type="SAM" id="SignalP"/>
    </source>
</evidence>
<keyword evidence="2" id="KW-0732">Signal</keyword>
<organism evidence="4 5">
    <name type="scientific">Tetrabaena socialis</name>
    <dbReference type="NCBI Taxonomy" id="47790"/>
    <lineage>
        <taxon>Eukaryota</taxon>
        <taxon>Viridiplantae</taxon>
        <taxon>Chlorophyta</taxon>
        <taxon>core chlorophytes</taxon>
        <taxon>Chlorophyceae</taxon>
        <taxon>CS clade</taxon>
        <taxon>Chlamydomonadales</taxon>
        <taxon>Tetrabaenaceae</taxon>
        <taxon>Tetrabaena</taxon>
    </lineage>
</organism>
<dbReference type="AlphaFoldDB" id="A0A2J8A188"/>
<feature type="domain" description="Pherophorin" evidence="3">
    <location>
        <begin position="63"/>
        <end position="201"/>
    </location>
</feature>
<evidence type="ECO:0000313" key="5">
    <source>
        <dbReference type="Proteomes" id="UP000236333"/>
    </source>
</evidence>
<feature type="compositionally biased region" description="Pro residues" evidence="1">
    <location>
        <begin position="230"/>
        <end position="257"/>
    </location>
</feature>
<gene>
    <name evidence="4" type="ORF">TSOC_007379</name>
</gene>
<evidence type="ECO:0000313" key="4">
    <source>
        <dbReference type="EMBL" id="PNH06258.1"/>
    </source>
</evidence>
<keyword evidence="5" id="KW-1185">Reference proteome</keyword>
<dbReference type="EMBL" id="PGGS01000247">
    <property type="protein sequence ID" value="PNH06258.1"/>
    <property type="molecule type" value="Genomic_DNA"/>
</dbReference>
<feature type="region of interest" description="Disordered" evidence="1">
    <location>
        <begin position="217"/>
        <end position="263"/>
    </location>
</feature>
<dbReference type="OrthoDB" id="535602at2759"/>
<dbReference type="Pfam" id="PF12499">
    <property type="entry name" value="DUF3707"/>
    <property type="match status" value="2"/>
</dbReference>
<reference evidence="4 5" key="1">
    <citation type="journal article" date="2017" name="Mol. Biol. Evol.">
        <title>The 4-celled Tetrabaena socialis nuclear genome reveals the essential components for genetic control of cell number at the origin of multicellularity in the volvocine lineage.</title>
        <authorList>
            <person name="Featherston J."/>
            <person name="Arakaki Y."/>
            <person name="Hanschen E.R."/>
            <person name="Ferris P.J."/>
            <person name="Michod R.E."/>
            <person name="Olson B.J.S.C."/>
            <person name="Nozaki H."/>
            <person name="Durand P.M."/>
        </authorList>
    </citation>
    <scope>NUCLEOTIDE SEQUENCE [LARGE SCALE GENOMIC DNA]</scope>
    <source>
        <strain evidence="4 5">NIES-571</strain>
    </source>
</reference>
<feature type="domain" description="Pherophorin" evidence="3">
    <location>
        <begin position="412"/>
        <end position="564"/>
    </location>
</feature>
<feature type="signal peptide" evidence="2">
    <location>
        <begin position="1"/>
        <end position="28"/>
    </location>
</feature>
<dbReference type="Proteomes" id="UP000236333">
    <property type="component" value="Unassembled WGS sequence"/>
</dbReference>
<accession>A0A2J8A188</accession>
<name>A0A2J8A188_9CHLO</name>
<dbReference type="InterPro" id="IPR024616">
    <property type="entry name" value="Pherophorin"/>
</dbReference>
<dbReference type="PROSITE" id="PS51257">
    <property type="entry name" value="PROKAR_LIPOPROTEIN"/>
    <property type="match status" value="1"/>
</dbReference>
<feature type="non-terminal residue" evidence="4">
    <location>
        <position position="695"/>
    </location>
</feature>
<evidence type="ECO:0000256" key="1">
    <source>
        <dbReference type="SAM" id="MobiDB-lite"/>
    </source>
</evidence>
<protein>
    <recommendedName>
        <fullName evidence="3">Pherophorin domain-containing protein</fullName>
    </recommendedName>
</protein>
<evidence type="ECO:0000259" key="3">
    <source>
        <dbReference type="Pfam" id="PF12499"/>
    </source>
</evidence>
<feature type="chain" id="PRO_5014339815" description="Pherophorin domain-containing protein" evidence="2">
    <location>
        <begin position="29"/>
        <end position="695"/>
    </location>
</feature>
<comment type="caution">
    <text evidence="4">The sequence shown here is derived from an EMBL/GenBank/DDBJ whole genome shotgun (WGS) entry which is preliminary data.</text>
</comment>